<proteinExistence type="predicted"/>
<feature type="region of interest" description="Disordered" evidence="1">
    <location>
        <begin position="21"/>
        <end position="150"/>
    </location>
</feature>
<protein>
    <submittedName>
        <fullName evidence="2">Uncharacterized protein</fullName>
    </submittedName>
</protein>
<dbReference type="EMBL" id="JBHFFA010000007">
    <property type="protein sequence ID" value="KAL2613462.1"/>
    <property type="molecule type" value="Genomic_DNA"/>
</dbReference>
<name>A0ABD1XWX7_9MARC</name>
<comment type="caution">
    <text evidence="2">The sequence shown here is derived from an EMBL/GenBank/DDBJ whole genome shotgun (WGS) entry which is preliminary data.</text>
</comment>
<evidence type="ECO:0000313" key="2">
    <source>
        <dbReference type="EMBL" id="KAL2613462.1"/>
    </source>
</evidence>
<evidence type="ECO:0000256" key="1">
    <source>
        <dbReference type="SAM" id="MobiDB-lite"/>
    </source>
</evidence>
<accession>A0ABD1XWX7</accession>
<gene>
    <name evidence="2" type="ORF">R1flu_025154</name>
</gene>
<reference evidence="2 3" key="1">
    <citation type="submission" date="2024-09" db="EMBL/GenBank/DDBJ databases">
        <title>Chromosome-scale assembly of Riccia fluitans.</title>
        <authorList>
            <person name="Paukszto L."/>
            <person name="Sawicki J."/>
            <person name="Karawczyk K."/>
            <person name="Piernik-Szablinska J."/>
            <person name="Szczecinska M."/>
            <person name="Mazdziarz M."/>
        </authorList>
    </citation>
    <scope>NUCLEOTIDE SEQUENCE [LARGE SCALE GENOMIC DNA]</scope>
    <source>
        <strain evidence="2">Rf_01</strain>
        <tissue evidence="2">Aerial parts of the thallus</tissue>
    </source>
</reference>
<evidence type="ECO:0000313" key="3">
    <source>
        <dbReference type="Proteomes" id="UP001605036"/>
    </source>
</evidence>
<organism evidence="2 3">
    <name type="scientific">Riccia fluitans</name>
    <dbReference type="NCBI Taxonomy" id="41844"/>
    <lineage>
        <taxon>Eukaryota</taxon>
        <taxon>Viridiplantae</taxon>
        <taxon>Streptophyta</taxon>
        <taxon>Embryophyta</taxon>
        <taxon>Marchantiophyta</taxon>
        <taxon>Marchantiopsida</taxon>
        <taxon>Marchantiidae</taxon>
        <taxon>Marchantiales</taxon>
        <taxon>Ricciaceae</taxon>
        <taxon>Riccia</taxon>
    </lineage>
</organism>
<dbReference type="AlphaFoldDB" id="A0ABD1XWX7"/>
<sequence>MGTVLVLGTYRNVQSPCRFTPKFQGGTDDKVAGSEWNPWTHRRTTQGETGWKPLTQEGKIITKQGPGANETSRKQDKRPKKSPQKNDHTKGPGRNGLPGARAANVTPLPHKRTPSKSEPRIREWTMLAEVAKNQNRKTGPEPRNQGENPV</sequence>
<dbReference type="Proteomes" id="UP001605036">
    <property type="component" value="Unassembled WGS sequence"/>
</dbReference>
<keyword evidence="3" id="KW-1185">Reference proteome</keyword>